<evidence type="ECO:0000313" key="1">
    <source>
        <dbReference type="EMBL" id="CAD8520383.1"/>
    </source>
</evidence>
<protein>
    <submittedName>
        <fullName evidence="1">Uncharacterized protein</fullName>
    </submittedName>
</protein>
<proteinExistence type="predicted"/>
<name>A0A7S0IFM3_MICPS</name>
<gene>
    <name evidence="1" type="ORF">MCOM1403_LOCUS7809</name>
</gene>
<sequence length="119" mass="13509">MQAAYQLANLVRCVAAKGCHEFWLWCKKTDRGSTPSIILCTARARGNWLKQNSRRASLYDVVNFCEHASICSLLQGTKLRADVASEVRNGKFIYDFLRWDLTQFAVSICSLLDWASIIC</sequence>
<accession>A0A7S0IFM3</accession>
<dbReference type="AlphaFoldDB" id="A0A7S0IFM3"/>
<organism evidence="1">
    <name type="scientific">Micromonas pusilla</name>
    <name type="common">Picoplanktonic green alga</name>
    <name type="synonym">Chromulina pusilla</name>
    <dbReference type="NCBI Taxonomy" id="38833"/>
    <lineage>
        <taxon>Eukaryota</taxon>
        <taxon>Viridiplantae</taxon>
        <taxon>Chlorophyta</taxon>
        <taxon>Mamiellophyceae</taxon>
        <taxon>Mamiellales</taxon>
        <taxon>Mamiellaceae</taxon>
        <taxon>Micromonas</taxon>
    </lineage>
</organism>
<dbReference type="EMBL" id="HBEQ01009714">
    <property type="protein sequence ID" value="CAD8520383.1"/>
    <property type="molecule type" value="Transcribed_RNA"/>
</dbReference>
<reference evidence="1" key="1">
    <citation type="submission" date="2021-01" db="EMBL/GenBank/DDBJ databases">
        <authorList>
            <person name="Corre E."/>
            <person name="Pelletier E."/>
            <person name="Niang G."/>
            <person name="Scheremetjew M."/>
            <person name="Finn R."/>
            <person name="Kale V."/>
            <person name="Holt S."/>
            <person name="Cochrane G."/>
            <person name="Meng A."/>
            <person name="Brown T."/>
            <person name="Cohen L."/>
        </authorList>
    </citation>
    <scope>NUCLEOTIDE SEQUENCE</scope>
    <source>
        <strain evidence="1">CCMP1723</strain>
    </source>
</reference>